<dbReference type="AlphaFoldDB" id="R7TEZ9"/>
<dbReference type="EMBL" id="AMQN01030550">
    <property type="status" value="NOT_ANNOTATED_CDS"/>
    <property type="molecule type" value="Genomic_DNA"/>
</dbReference>
<evidence type="ECO:0000313" key="4">
    <source>
        <dbReference type="EnsemblMetazoa" id="CapteP136474"/>
    </source>
</evidence>
<accession>R7TEZ9</accession>
<keyword evidence="1 2" id="KW-0175">Coiled coil</keyword>
<proteinExistence type="predicted"/>
<dbReference type="PANTHER" id="PTHR34768:SF2">
    <property type="entry name" value="COILED-COIL DOMAIN CONTAINING 89"/>
    <property type="match status" value="1"/>
</dbReference>
<protein>
    <recommendedName>
        <fullName evidence="6">Transforming acidic coiled-coil-containing protein C-terminal domain-containing protein</fullName>
    </recommendedName>
</protein>
<dbReference type="OMA" id="KTEHQSN"/>
<dbReference type="EnsemblMetazoa" id="CapteT136474">
    <property type="protein sequence ID" value="CapteP136474"/>
    <property type="gene ID" value="CapteG136474"/>
</dbReference>
<evidence type="ECO:0000256" key="1">
    <source>
        <dbReference type="ARBA" id="ARBA00023054"/>
    </source>
</evidence>
<dbReference type="InterPro" id="IPR043450">
    <property type="entry name" value="CCDC89-like"/>
</dbReference>
<feature type="coiled-coil region" evidence="2">
    <location>
        <begin position="33"/>
        <end position="123"/>
    </location>
</feature>
<reference evidence="4" key="3">
    <citation type="submission" date="2015-06" db="UniProtKB">
        <authorList>
            <consortium name="EnsemblMetazoa"/>
        </authorList>
    </citation>
    <scope>IDENTIFICATION</scope>
</reference>
<evidence type="ECO:0000313" key="3">
    <source>
        <dbReference type="EMBL" id="ELT92309.1"/>
    </source>
</evidence>
<evidence type="ECO:0008006" key="6">
    <source>
        <dbReference type="Google" id="ProtNLM"/>
    </source>
</evidence>
<organism evidence="3">
    <name type="scientific">Capitella teleta</name>
    <name type="common">Polychaete worm</name>
    <dbReference type="NCBI Taxonomy" id="283909"/>
    <lineage>
        <taxon>Eukaryota</taxon>
        <taxon>Metazoa</taxon>
        <taxon>Spiralia</taxon>
        <taxon>Lophotrochozoa</taxon>
        <taxon>Annelida</taxon>
        <taxon>Polychaeta</taxon>
        <taxon>Sedentaria</taxon>
        <taxon>Scolecida</taxon>
        <taxon>Capitellidae</taxon>
        <taxon>Capitella</taxon>
    </lineage>
</organism>
<keyword evidence="5" id="KW-1185">Reference proteome</keyword>
<dbReference type="Proteomes" id="UP000014760">
    <property type="component" value="Unassembled WGS sequence"/>
</dbReference>
<name>R7TEZ9_CAPTE</name>
<dbReference type="HOGENOM" id="CLU_1705938_0_0_1"/>
<reference evidence="5" key="1">
    <citation type="submission" date="2012-12" db="EMBL/GenBank/DDBJ databases">
        <authorList>
            <person name="Hellsten U."/>
            <person name="Grimwood J."/>
            <person name="Chapman J.A."/>
            <person name="Shapiro H."/>
            <person name="Aerts A."/>
            <person name="Otillar R.P."/>
            <person name="Terry A.Y."/>
            <person name="Boore J.L."/>
            <person name="Simakov O."/>
            <person name="Marletaz F."/>
            <person name="Cho S.-J."/>
            <person name="Edsinger-Gonzales E."/>
            <person name="Havlak P."/>
            <person name="Kuo D.-H."/>
            <person name="Larsson T."/>
            <person name="Lv J."/>
            <person name="Arendt D."/>
            <person name="Savage R."/>
            <person name="Osoegawa K."/>
            <person name="de Jong P."/>
            <person name="Lindberg D.R."/>
            <person name="Seaver E.C."/>
            <person name="Weisblat D.A."/>
            <person name="Putnam N.H."/>
            <person name="Grigoriev I.V."/>
            <person name="Rokhsar D.S."/>
        </authorList>
    </citation>
    <scope>NUCLEOTIDE SEQUENCE</scope>
    <source>
        <strain evidence="5">I ESC-2004</strain>
    </source>
</reference>
<evidence type="ECO:0000313" key="5">
    <source>
        <dbReference type="Proteomes" id="UP000014760"/>
    </source>
</evidence>
<gene>
    <name evidence="3" type="ORF">CAPTEDRAFT_136474</name>
</gene>
<dbReference type="EMBL" id="KB310168">
    <property type="protein sequence ID" value="ELT92309.1"/>
    <property type="molecule type" value="Genomic_DNA"/>
</dbReference>
<dbReference type="OrthoDB" id="10020070at2759"/>
<evidence type="ECO:0000256" key="2">
    <source>
        <dbReference type="SAM" id="Coils"/>
    </source>
</evidence>
<dbReference type="PANTHER" id="PTHR34768">
    <property type="entry name" value="COILED-COIL DOMAIN-CONTAINING PROTEIN 89"/>
    <property type="match status" value="1"/>
</dbReference>
<sequence length="154" mass="18362">METNLSKLRALSEDDKTENAMLRSRITDQSQLIMILKQRADEATISLKSLEKVNKELENFRENAEDRLNSELKKFNILDDRFMDLASNHEEMIRIKDEYKNRNKELMKENSQLRNDNSKLFSKAIEERNEVIRDLEKGIFEIREAYTSLEKKFQ</sequence>
<reference evidence="3 5" key="2">
    <citation type="journal article" date="2013" name="Nature">
        <title>Insights into bilaterian evolution from three spiralian genomes.</title>
        <authorList>
            <person name="Simakov O."/>
            <person name="Marletaz F."/>
            <person name="Cho S.J."/>
            <person name="Edsinger-Gonzales E."/>
            <person name="Havlak P."/>
            <person name="Hellsten U."/>
            <person name="Kuo D.H."/>
            <person name="Larsson T."/>
            <person name="Lv J."/>
            <person name="Arendt D."/>
            <person name="Savage R."/>
            <person name="Osoegawa K."/>
            <person name="de Jong P."/>
            <person name="Grimwood J."/>
            <person name="Chapman J.A."/>
            <person name="Shapiro H."/>
            <person name="Aerts A."/>
            <person name="Otillar R.P."/>
            <person name="Terry A.Y."/>
            <person name="Boore J.L."/>
            <person name="Grigoriev I.V."/>
            <person name="Lindberg D.R."/>
            <person name="Seaver E.C."/>
            <person name="Weisblat D.A."/>
            <person name="Putnam N.H."/>
            <person name="Rokhsar D.S."/>
        </authorList>
    </citation>
    <scope>NUCLEOTIDE SEQUENCE</scope>
    <source>
        <strain evidence="3 5">I ESC-2004</strain>
    </source>
</reference>